<gene>
    <name evidence="3" type="ORF">METZ01_LOCUS240216</name>
</gene>
<keyword evidence="1" id="KW-1133">Transmembrane helix</keyword>
<feature type="transmembrane region" description="Helical" evidence="1">
    <location>
        <begin position="249"/>
        <end position="272"/>
    </location>
</feature>
<evidence type="ECO:0000256" key="1">
    <source>
        <dbReference type="SAM" id="Phobius"/>
    </source>
</evidence>
<protein>
    <recommendedName>
        <fullName evidence="2">DUF2062 domain-containing protein</fullName>
    </recommendedName>
</protein>
<reference evidence="3" key="1">
    <citation type="submission" date="2018-05" db="EMBL/GenBank/DDBJ databases">
        <authorList>
            <person name="Lanie J.A."/>
            <person name="Ng W.-L."/>
            <person name="Kazmierczak K.M."/>
            <person name="Andrzejewski T.M."/>
            <person name="Davidsen T.M."/>
            <person name="Wayne K.J."/>
            <person name="Tettelin H."/>
            <person name="Glass J.I."/>
            <person name="Rusch D."/>
            <person name="Podicherti R."/>
            <person name="Tsui H.-C.T."/>
            <person name="Winkler M.E."/>
        </authorList>
    </citation>
    <scope>NUCLEOTIDE SEQUENCE</scope>
</reference>
<feature type="transmembrane region" description="Helical" evidence="1">
    <location>
        <begin position="108"/>
        <end position="129"/>
    </location>
</feature>
<evidence type="ECO:0000259" key="2">
    <source>
        <dbReference type="Pfam" id="PF09835"/>
    </source>
</evidence>
<keyword evidence="1" id="KW-0472">Membrane</keyword>
<feature type="domain" description="DUF2062" evidence="2">
    <location>
        <begin position="160"/>
        <end position="278"/>
    </location>
</feature>
<accession>A0A382HJQ1</accession>
<dbReference type="Pfam" id="PF09835">
    <property type="entry name" value="DUF2062"/>
    <property type="match status" value="1"/>
</dbReference>
<evidence type="ECO:0000313" key="3">
    <source>
        <dbReference type="EMBL" id="SVB87362.1"/>
    </source>
</evidence>
<organism evidence="3">
    <name type="scientific">marine metagenome</name>
    <dbReference type="NCBI Taxonomy" id="408172"/>
    <lineage>
        <taxon>unclassified sequences</taxon>
        <taxon>metagenomes</taxon>
        <taxon>ecological metagenomes</taxon>
    </lineage>
</organism>
<dbReference type="PANTHER" id="PTHR40547">
    <property type="entry name" value="SLL0298 PROTEIN"/>
    <property type="match status" value="1"/>
</dbReference>
<sequence length="285" mass="32973">LENEINKNALIIGARNMNQESVPKKSSFGNRFSNFWFWVETGIELQDTQSGFRLYPLLAMKDISFNTTKFEFEIEVIVKAAWSGIYIKNIPIQVFYNKNKQVSHFRPLVDFTRISILNTWLVILTFLYIKPRNIFRKFKIKGIKRFLIEDLLGSYDSSIKKALSVALGIFIGILPFWGFQTVIVIFLAILLKLNKAIAFVFSNISLPPFIPFIIYASYKIGQFALGIDYNYSMEEIINNFEIYKHLKSYIIGSFLFATISSIILGILSYLIFSIFKRNKIIINNG</sequence>
<dbReference type="AlphaFoldDB" id="A0A382HJQ1"/>
<dbReference type="PANTHER" id="PTHR40547:SF1">
    <property type="entry name" value="SLL0298 PROTEIN"/>
    <property type="match status" value="1"/>
</dbReference>
<feature type="transmembrane region" description="Helical" evidence="1">
    <location>
        <begin position="162"/>
        <end position="190"/>
    </location>
</feature>
<feature type="transmembrane region" description="Helical" evidence="1">
    <location>
        <begin position="197"/>
        <end position="218"/>
    </location>
</feature>
<keyword evidence="1" id="KW-0812">Transmembrane</keyword>
<dbReference type="EMBL" id="UINC01061610">
    <property type="protein sequence ID" value="SVB87362.1"/>
    <property type="molecule type" value="Genomic_DNA"/>
</dbReference>
<feature type="non-terminal residue" evidence="3">
    <location>
        <position position="1"/>
    </location>
</feature>
<name>A0A382HJQ1_9ZZZZ</name>
<dbReference type="InterPro" id="IPR018639">
    <property type="entry name" value="DUF2062"/>
</dbReference>
<proteinExistence type="predicted"/>